<organism evidence="5 6">
    <name type="scientific">Streptacidiphilus pinicola</name>
    <dbReference type="NCBI Taxonomy" id="2219663"/>
    <lineage>
        <taxon>Bacteria</taxon>
        <taxon>Bacillati</taxon>
        <taxon>Actinomycetota</taxon>
        <taxon>Actinomycetes</taxon>
        <taxon>Kitasatosporales</taxon>
        <taxon>Streptomycetaceae</taxon>
        <taxon>Streptacidiphilus</taxon>
    </lineage>
</organism>
<feature type="domain" description="6-phosphogluconate dehydrogenase NADP-binding" evidence="4">
    <location>
        <begin position="6"/>
        <end position="150"/>
    </location>
</feature>
<dbReference type="EMBL" id="QKYN01000088">
    <property type="protein sequence ID" value="RAG83404.1"/>
    <property type="molecule type" value="Genomic_DNA"/>
</dbReference>
<dbReference type="InterPro" id="IPR008927">
    <property type="entry name" value="6-PGluconate_DH-like_C_sf"/>
</dbReference>
<keyword evidence="2" id="KW-0560">Oxidoreductase</keyword>
<protein>
    <submittedName>
        <fullName evidence="5">NAD(P)-dependent oxidoreductase</fullName>
    </submittedName>
</protein>
<evidence type="ECO:0000259" key="4">
    <source>
        <dbReference type="Pfam" id="PF03446"/>
    </source>
</evidence>
<dbReference type="PANTHER" id="PTHR43580:SF2">
    <property type="entry name" value="CYTOKINE-LIKE NUCLEAR FACTOR N-PAC"/>
    <property type="match status" value="1"/>
</dbReference>
<dbReference type="AlphaFoldDB" id="A0A2X0IEI0"/>
<evidence type="ECO:0000256" key="2">
    <source>
        <dbReference type="ARBA" id="ARBA00023002"/>
    </source>
</evidence>
<gene>
    <name evidence="5" type="ORF">DN069_22560</name>
</gene>
<dbReference type="Gene3D" id="3.40.50.720">
    <property type="entry name" value="NAD(P)-binding Rossmann-like Domain"/>
    <property type="match status" value="1"/>
</dbReference>
<comment type="similarity">
    <text evidence="1">Belongs to the HIBADH-related family.</text>
</comment>
<dbReference type="InterPro" id="IPR006115">
    <property type="entry name" value="6PGDH_NADP-bd"/>
</dbReference>
<evidence type="ECO:0000313" key="5">
    <source>
        <dbReference type="EMBL" id="RAG83404.1"/>
    </source>
</evidence>
<dbReference type="SUPFAM" id="SSF51735">
    <property type="entry name" value="NAD(P)-binding Rossmann-fold domains"/>
    <property type="match status" value="1"/>
</dbReference>
<reference evidence="5 6" key="1">
    <citation type="submission" date="2018-06" db="EMBL/GenBank/DDBJ databases">
        <title>Streptacidiphilus pinicola sp. nov., isolated from pine grove soil.</title>
        <authorList>
            <person name="Roh S.G."/>
            <person name="Park S."/>
            <person name="Kim M.-K."/>
            <person name="Yun B.-R."/>
            <person name="Park J."/>
            <person name="Kim M.J."/>
            <person name="Kim Y.S."/>
            <person name="Kim S.B."/>
        </authorList>
    </citation>
    <scope>NUCLEOTIDE SEQUENCE [LARGE SCALE GENOMIC DNA]</scope>
    <source>
        <strain evidence="5 6">MMS16-CNU450</strain>
    </source>
</reference>
<dbReference type="InterPro" id="IPR013328">
    <property type="entry name" value="6PGD_dom2"/>
</dbReference>
<dbReference type="Proteomes" id="UP000248889">
    <property type="component" value="Unassembled WGS sequence"/>
</dbReference>
<dbReference type="GO" id="GO:0050661">
    <property type="term" value="F:NADP binding"/>
    <property type="evidence" value="ECO:0007669"/>
    <property type="project" value="InterPro"/>
</dbReference>
<evidence type="ECO:0000313" key="6">
    <source>
        <dbReference type="Proteomes" id="UP000248889"/>
    </source>
</evidence>
<dbReference type="PANTHER" id="PTHR43580">
    <property type="entry name" value="OXIDOREDUCTASE GLYR1-RELATED"/>
    <property type="match status" value="1"/>
</dbReference>
<feature type="active site" evidence="3">
    <location>
        <position position="166"/>
    </location>
</feature>
<name>A0A2X0IEI0_9ACTN</name>
<keyword evidence="6" id="KW-1185">Reference proteome</keyword>
<dbReference type="Pfam" id="PF03446">
    <property type="entry name" value="NAD_binding_2"/>
    <property type="match status" value="1"/>
</dbReference>
<dbReference type="GO" id="GO:0016491">
    <property type="term" value="F:oxidoreductase activity"/>
    <property type="evidence" value="ECO:0007669"/>
    <property type="project" value="UniProtKB-KW"/>
</dbReference>
<sequence length="267" mass="26633">MDTNTRIAWLGLGRMGLPMARRLVDAGQAVTVWNRTAAKADPLVAAGAKAAQSAAEAVADAAVVVTMLADPAALAEVAEAVLPALRPGTVWVEMSSVGPEAVRALVARLPEGVRLIDAPVLGSVDRAATGELLILAGGEVAPVADLLALLGTVREVGPVGDGAALKLVLIGAIVAGVAVVHEALSLADALGLPAGVAESALAGGPLRDLLGRARATTADFAVSLAAKDVALGAAAADLPVADAVVSALRSFPEIADRDLSALTDLRR</sequence>
<dbReference type="Gene3D" id="1.10.1040.10">
    <property type="entry name" value="N-(1-d-carboxylethyl)-l-norvaline Dehydrogenase, domain 2"/>
    <property type="match status" value="1"/>
</dbReference>
<evidence type="ECO:0000256" key="3">
    <source>
        <dbReference type="PIRSR" id="PIRSR000103-1"/>
    </source>
</evidence>
<accession>A0A2X0IEI0</accession>
<dbReference type="PIRSF" id="PIRSF000103">
    <property type="entry name" value="HIBADH"/>
    <property type="match status" value="1"/>
</dbReference>
<comment type="caution">
    <text evidence="5">The sequence shown here is derived from an EMBL/GenBank/DDBJ whole genome shotgun (WGS) entry which is preliminary data.</text>
</comment>
<dbReference type="InterPro" id="IPR036291">
    <property type="entry name" value="NAD(P)-bd_dom_sf"/>
</dbReference>
<evidence type="ECO:0000256" key="1">
    <source>
        <dbReference type="ARBA" id="ARBA00009080"/>
    </source>
</evidence>
<dbReference type="InterPro" id="IPR015815">
    <property type="entry name" value="HIBADH-related"/>
</dbReference>
<dbReference type="OrthoDB" id="3185659at2"/>
<dbReference type="SUPFAM" id="SSF48179">
    <property type="entry name" value="6-phosphogluconate dehydrogenase C-terminal domain-like"/>
    <property type="match status" value="1"/>
</dbReference>
<dbReference type="RefSeq" id="WP_111503619.1">
    <property type="nucleotide sequence ID" value="NZ_QKYN01000088.1"/>
</dbReference>
<proteinExistence type="inferred from homology"/>
<dbReference type="InterPro" id="IPR051265">
    <property type="entry name" value="HIBADH-related_NP60_sf"/>
</dbReference>